<organism evidence="2 3">
    <name type="scientific">Pseudolycoriella hygida</name>
    <dbReference type="NCBI Taxonomy" id="35572"/>
    <lineage>
        <taxon>Eukaryota</taxon>
        <taxon>Metazoa</taxon>
        <taxon>Ecdysozoa</taxon>
        <taxon>Arthropoda</taxon>
        <taxon>Hexapoda</taxon>
        <taxon>Insecta</taxon>
        <taxon>Pterygota</taxon>
        <taxon>Neoptera</taxon>
        <taxon>Endopterygota</taxon>
        <taxon>Diptera</taxon>
        <taxon>Nematocera</taxon>
        <taxon>Sciaroidea</taxon>
        <taxon>Sciaridae</taxon>
        <taxon>Pseudolycoriella</taxon>
    </lineage>
</organism>
<proteinExistence type="predicted"/>
<gene>
    <name evidence="2" type="ORF">Bhyg_14337</name>
</gene>
<dbReference type="OrthoDB" id="7696636at2759"/>
<accession>A0A9Q0MPU2</accession>
<keyword evidence="1" id="KW-0812">Transmembrane</keyword>
<evidence type="ECO:0000313" key="2">
    <source>
        <dbReference type="EMBL" id="KAJ6635751.1"/>
    </source>
</evidence>
<comment type="caution">
    <text evidence="2">The sequence shown here is derived from an EMBL/GenBank/DDBJ whole genome shotgun (WGS) entry which is preliminary data.</text>
</comment>
<keyword evidence="1" id="KW-1133">Transmembrane helix</keyword>
<feature type="transmembrane region" description="Helical" evidence="1">
    <location>
        <begin position="219"/>
        <end position="242"/>
    </location>
</feature>
<protein>
    <submittedName>
        <fullName evidence="2">Uncharacterized protein</fullName>
    </submittedName>
</protein>
<keyword evidence="1" id="KW-0472">Membrane</keyword>
<evidence type="ECO:0000313" key="3">
    <source>
        <dbReference type="Proteomes" id="UP001151699"/>
    </source>
</evidence>
<feature type="transmembrane region" description="Helical" evidence="1">
    <location>
        <begin position="41"/>
        <end position="65"/>
    </location>
</feature>
<reference evidence="2" key="1">
    <citation type="submission" date="2022-07" db="EMBL/GenBank/DDBJ databases">
        <authorList>
            <person name="Trinca V."/>
            <person name="Uliana J.V.C."/>
            <person name="Torres T.T."/>
            <person name="Ward R.J."/>
            <person name="Monesi N."/>
        </authorList>
    </citation>
    <scope>NUCLEOTIDE SEQUENCE</scope>
    <source>
        <strain evidence="2">HSMRA1968</strain>
        <tissue evidence="2">Whole embryos</tissue>
    </source>
</reference>
<dbReference type="EMBL" id="WJQU01000004">
    <property type="protein sequence ID" value="KAJ6635751.1"/>
    <property type="molecule type" value="Genomic_DNA"/>
</dbReference>
<sequence>MYKTIRHGENSLQYTILPQHDDYKGVDGKQRSVKSGRRKKSLVACLGLFFVCSVIAGAVLVPLMVSVEYMSSPSTWFYKSHKSSAATIKPLKSNRNDKFKVEIDSNEILSFNQQNKHQVYPTKHSTTVTYLPKSTKLDLTSTSKPPKLQSPSLITENLNKSFAKPVISFQPEFNTKPPLNNLDNIEKTKSSENWIKSHWPIVDSSTYFSWTTYESEDNVLLPAIFCIAVVAVVVFILLCFVVRKRNCLCSKKRHDFMAVEAENGDSTVLLANDCPSEDE</sequence>
<dbReference type="AlphaFoldDB" id="A0A9Q0MPU2"/>
<evidence type="ECO:0000256" key="1">
    <source>
        <dbReference type="SAM" id="Phobius"/>
    </source>
</evidence>
<dbReference type="Proteomes" id="UP001151699">
    <property type="component" value="Chromosome C"/>
</dbReference>
<name>A0A9Q0MPU2_9DIPT</name>
<keyword evidence="3" id="KW-1185">Reference proteome</keyword>